<evidence type="ECO:0000313" key="4">
    <source>
        <dbReference type="Proteomes" id="UP001175227"/>
    </source>
</evidence>
<proteinExistence type="predicted"/>
<dbReference type="Proteomes" id="UP001175227">
    <property type="component" value="Unassembled WGS sequence"/>
</dbReference>
<keyword evidence="4" id="KW-1185">Reference proteome</keyword>
<accession>A0AA39NX73</accession>
<sequence length="509" mass="56789">MPVIIPRFIPKGSEILIVSTAGGSWALPQALIVMFLCHNKYLCGHDCNPDCVPPLGYKCFQVCWNSQSGTTWFLVFEEEGGMVVIWSDESPTIDDFLTPPSRKCPAEASSYSRVFKLAQHEEIALEAVFNQQKQYFEHGPKTKPSGIVMICEDHPTSVCTSPTIPPSTLLPMPSLPSTTPVTLTTGASPSNMPSPIFVFNLELVTMPAMAMDTISHASPVADIAMDEMAALLCMGPDVDELFNFDDEISAYAAPATPEELEVEELLVFYAGRDDEEEAYQITVEAHKLWVAEKLKVEKAVEKKACERAKKLQELKSRKEVEATAKRAEEERIAKEVEEKKREEVVAMEAEQKRLAEAKEEAAQTRCLLKEQMELAARQAAEAAEATAKAAEGDEDEETMENVVVEKEKACEELHRRRAEKGKARATRAAGPSNKRKRLMRSVVEEREDERTTGPPEERPAKKMKGKAVEQEEFHGSDKCGWCQADGARCFMSAMMRSCERCWIRKAKCL</sequence>
<feature type="region of interest" description="Disordered" evidence="2">
    <location>
        <begin position="416"/>
        <end position="465"/>
    </location>
</feature>
<feature type="compositionally biased region" description="Basic residues" evidence="2">
    <location>
        <begin position="416"/>
        <end position="425"/>
    </location>
</feature>
<feature type="compositionally biased region" description="Basic and acidic residues" evidence="2">
    <location>
        <begin position="442"/>
        <end position="465"/>
    </location>
</feature>
<dbReference type="AlphaFoldDB" id="A0AA39NX73"/>
<evidence type="ECO:0000256" key="1">
    <source>
        <dbReference type="SAM" id="Coils"/>
    </source>
</evidence>
<feature type="coiled-coil region" evidence="1">
    <location>
        <begin position="291"/>
        <end position="374"/>
    </location>
</feature>
<gene>
    <name evidence="3" type="ORF">IW261DRAFT_1569604</name>
</gene>
<keyword evidence="1" id="KW-0175">Coiled coil</keyword>
<organism evidence="3 4">
    <name type="scientific">Armillaria novae-zelandiae</name>
    <dbReference type="NCBI Taxonomy" id="153914"/>
    <lineage>
        <taxon>Eukaryota</taxon>
        <taxon>Fungi</taxon>
        <taxon>Dikarya</taxon>
        <taxon>Basidiomycota</taxon>
        <taxon>Agaricomycotina</taxon>
        <taxon>Agaricomycetes</taxon>
        <taxon>Agaricomycetidae</taxon>
        <taxon>Agaricales</taxon>
        <taxon>Marasmiineae</taxon>
        <taxon>Physalacriaceae</taxon>
        <taxon>Armillaria</taxon>
    </lineage>
</organism>
<reference evidence="3" key="1">
    <citation type="submission" date="2023-06" db="EMBL/GenBank/DDBJ databases">
        <authorList>
            <consortium name="Lawrence Berkeley National Laboratory"/>
            <person name="Ahrendt S."/>
            <person name="Sahu N."/>
            <person name="Indic B."/>
            <person name="Wong-Bajracharya J."/>
            <person name="Merenyi Z."/>
            <person name="Ke H.-M."/>
            <person name="Monk M."/>
            <person name="Kocsube S."/>
            <person name="Drula E."/>
            <person name="Lipzen A."/>
            <person name="Balint B."/>
            <person name="Henrissat B."/>
            <person name="Andreopoulos B."/>
            <person name="Martin F.M."/>
            <person name="Harder C.B."/>
            <person name="Rigling D."/>
            <person name="Ford K.L."/>
            <person name="Foster G.D."/>
            <person name="Pangilinan J."/>
            <person name="Papanicolaou A."/>
            <person name="Barry K."/>
            <person name="LaButti K."/>
            <person name="Viragh M."/>
            <person name="Koriabine M."/>
            <person name="Yan M."/>
            <person name="Riley R."/>
            <person name="Champramary S."/>
            <person name="Plett K.L."/>
            <person name="Tsai I.J."/>
            <person name="Slot J."/>
            <person name="Sipos G."/>
            <person name="Plett J."/>
            <person name="Nagy L.G."/>
            <person name="Grigoriev I.V."/>
        </authorList>
    </citation>
    <scope>NUCLEOTIDE SEQUENCE</scope>
    <source>
        <strain evidence="3">ICMP 16352</strain>
    </source>
</reference>
<evidence type="ECO:0000256" key="2">
    <source>
        <dbReference type="SAM" id="MobiDB-lite"/>
    </source>
</evidence>
<dbReference type="EMBL" id="JAUEPR010000032">
    <property type="protein sequence ID" value="KAK0473551.1"/>
    <property type="molecule type" value="Genomic_DNA"/>
</dbReference>
<evidence type="ECO:0000313" key="3">
    <source>
        <dbReference type="EMBL" id="KAK0473551.1"/>
    </source>
</evidence>
<protein>
    <submittedName>
        <fullName evidence="3">Uncharacterized protein</fullName>
    </submittedName>
</protein>
<name>A0AA39NX73_9AGAR</name>
<comment type="caution">
    <text evidence="3">The sequence shown here is derived from an EMBL/GenBank/DDBJ whole genome shotgun (WGS) entry which is preliminary data.</text>
</comment>